<dbReference type="AlphaFoldDB" id="A0A2P6Q4S7"/>
<keyword evidence="9" id="KW-1185">Reference proteome</keyword>
<evidence type="ECO:0000256" key="6">
    <source>
        <dbReference type="ARBA" id="ARBA00022840"/>
    </source>
</evidence>
<dbReference type="InterPro" id="IPR011009">
    <property type="entry name" value="Kinase-like_dom_sf"/>
</dbReference>
<dbReference type="GO" id="GO:0000307">
    <property type="term" value="C:cyclin-dependent protein kinase holoenzyme complex"/>
    <property type="evidence" value="ECO:0007669"/>
    <property type="project" value="TreeGrafter"/>
</dbReference>
<dbReference type="EMBL" id="PDCK01000043">
    <property type="protein sequence ID" value="PRQ29191.1"/>
    <property type="molecule type" value="Genomic_DNA"/>
</dbReference>
<dbReference type="Gene3D" id="3.30.200.20">
    <property type="entry name" value="Phosphorylase Kinase, domain 1"/>
    <property type="match status" value="1"/>
</dbReference>
<dbReference type="PROSITE" id="PS50011">
    <property type="entry name" value="PROTEIN_KINASE_DOM"/>
    <property type="match status" value="1"/>
</dbReference>
<dbReference type="PANTHER" id="PTHR24056">
    <property type="entry name" value="CELL DIVISION PROTEIN KINASE"/>
    <property type="match status" value="1"/>
</dbReference>
<gene>
    <name evidence="8" type="ORF">RchiOBHm_Chr5g0011221</name>
</gene>
<dbReference type="InterPro" id="IPR000719">
    <property type="entry name" value="Prot_kinase_dom"/>
</dbReference>
<organism evidence="8 9">
    <name type="scientific">Rosa chinensis</name>
    <name type="common">China rose</name>
    <dbReference type="NCBI Taxonomy" id="74649"/>
    <lineage>
        <taxon>Eukaryota</taxon>
        <taxon>Viridiplantae</taxon>
        <taxon>Streptophyta</taxon>
        <taxon>Embryophyta</taxon>
        <taxon>Tracheophyta</taxon>
        <taxon>Spermatophyta</taxon>
        <taxon>Magnoliopsida</taxon>
        <taxon>eudicotyledons</taxon>
        <taxon>Gunneridae</taxon>
        <taxon>Pentapetalae</taxon>
        <taxon>rosids</taxon>
        <taxon>fabids</taxon>
        <taxon>Rosales</taxon>
        <taxon>Rosaceae</taxon>
        <taxon>Rosoideae</taxon>
        <taxon>Rosoideae incertae sedis</taxon>
        <taxon>Rosa</taxon>
    </lineage>
</organism>
<dbReference type="Gramene" id="PRQ29191">
    <property type="protein sequence ID" value="PRQ29191"/>
    <property type="gene ID" value="RchiOBHm_Chr5g0011221"/>
</dbReference>
<name>A0A2P6Q4S7_ROSCH</name>
<evidence type="ECO:0000313" key="9">
    <source>
        <dbReference type="Proteomes" id="UP000238479"/>
    </source>
</evidence>
<dbReference type="SUPFAM" id="SSF56112">
    <property type="entry name" value="Protein kinase-like (PK-like)"/>
    <property type="match status" value="1"/>
</dbReference>
<dbReference type="STRING" id="74649.A0A2P6Q4S7"/>
<proteinExistence type="predicted"/>
<reference evidence="8 9" key="1">
    <citation type="journal article" date="2018" name="Nat. Genet.">
        <title>The Rosa genome provides new insights in the design of modern roses.</title>
        <authorList>
            <person name="Bendahmane M."/>
        </authorList>
    </citation>
    <scope>NUCLEOTIDE SEQUENCE [LARGE SCALE GENOMIC DNA]</scope>
    <source>
        <strain evidence="9">cv. Old Blush</strain>
    </source>
</reference>
<dbReference type="GO" id="GO:0030332">
    <property type="term" value="F:cyclin binding"/>
    <property type="evidence" value="ECO:0007669"/>
    <property type="project" value="TreeGrafter"/>
</dbReference>
<dbReference type="GO" id="GO:0007165">
    <property type="term" value="P:signal transduction"/>
    <property type="evidence" value="ECO:0007669"/>
    <property type="project" value="TreeGrafter"/>
</dbReference>
<evidence type="ECO:0000256" key="1">
    <source>
        <dbReference type="ARBA" id="ARBA00012425"/>
    </source>
</evidence>
<dbReference type="GO" id="GO:0000082">
    <property type="term" value="P:G1/S transition of mitotic cell cycle"/>
    <property type="evidence" value="ECO:0007669"/>
    <property type="project" value="TreeGrafter"/>
</dbReference>
<keyword evidence="6" id="KW-0067">ATP-binding</keyword>
<dbReference type="GO" id="GO:0004693">
    <property type="term" value="F:cyclin-dependent protein serine/threonine kinase activity"/>
    <property type="evidence" value="ECO:0007669"/>
    <property type="project" value="UniProtKB-EC"/>
</dbReference>
<dbReference type="SMART" id="SM00220">
    <property type="entry name" value="S_TKc"/>
    <property type="match status" value="1"/>
</dbReference>
<dbReference type="InterPro" id="IPR050108">
    <property type="entry name" value="CDK"/>
</dbReference>
<dbReference type="GO" id="GO:0005524">
    <property type="term" value="F:ATP binding"/>
    <property type="evidence" value="ECO:0007669"/>
    <property type="project" value="UniProtKB-KW"/>
</dbReference>
<evidence type="ECO:0000256" key="3">
    <source>
        <dbReference type="ARBA" id="ARBA00022679"/>
    </source>
</evidence>
<evidence type="ECO:0000256" key="2">
    <source>
        <dbReference type="ARBA" id="ARBA00022527"/>
    </source>
</evidence>
<evidence type="ECO:0000259" key="7">
    <source>
        <dbReference type="PROSITE" id="PS50011"/>
    </source>
</evidence>
<feature type="domain" description="Protein kinase" evidence="7">
    <location>
        <begin position="11"/>
        <end position="313"/>
    </location>
</feature>
<evidence type="ECO:0000256" key="4">
    <source>
        <dbReference type="ARBA" id="ARBA00022741"/>
    </source>
</evidence>
<keyword evidence="2" id="KW-0723">Serine/threonine-protein kinase</keyword>
<dbReference type="PANTHER" id="PTHR24056:SF254">
    <property type="entry name" value="CYCLIN-DEPENDENT KINASE 2"/>
    <property type="match status" value="1"/>
</dbReference>
<dbReference type="GO" id="GO:0010468">
    <property type="term" value="P:regulation of gene expression"/>
    <property type="evidence" value="ECO:0007669"/>
    <property type="project" value="TreeGrafter"/>
</dbReference>
<keyword evidence="3 8" id="KW-0808">Transferase</keyword>
<protein>
    <recommendedName>
        <fullName evidence="1">cyclin-dependent kinase</fullName>
        <ecNumber evidence="1">2.7.11.22</ecNumber>
    </recommendedName>
</protein>
<keyword evidence="5" id="KW-0418">Kinase</keyword>
<evidence type="ECO:0000313" key="8">
    <source>
        <dbReference type="EMBL" id="PRQ29191.1"/>
    </source>
</evidence>
<accession>A0A2P6Q4S7</accession>
<sequence>MNARPKIQDYEISPEILRVESHGQVYKATHKLTGELVTIKKVTADDGVPPTLVREMSVLGKFTKSAYVVNCREVIHEVEDYKPVYYVIYEYLVTDLHSYIAAKPLPSDVVKNLLFKLLQGVDECHSKGVRHRNLNPSNLLVDEERGCLKIGAGIGQSFAFFGEASSIPGGTVSLFYQAPEALLRSTKCRAAVDMWAVGCIFAEMVTGDVLFVGIGDDPKHADKEHLHEIFRQLGKPTEHEWRGVASLPGWEPYEEWEGEKKKARCYLAGDLPKDLLVAAVSLEQDGADLLSKMLIYDPVKRITAKAAMEHPYFEPMDL</sequence>
<dbReference type="Gene3D" id="1.10.510.10">
    <property type="entry name" value="Transferase(Phosphotransferase) domain 1"/>
    <property type="match status" value="1"/>
</dbReference>
<evidence type="ECO:0000256" key="5">
    <source>
        <dbReference type="ARBA" id="ARBA00022777"/>
    </source>
</evidence>
<dbReference type="GO" id="GO:0005737">
    <property type="term" value="C:cytoplasm"/>
    <property type="evidence" value="ECO:0007669"/>
    <property type="project" value="TreeGrafter"/>
</dbReference>
<keyword evidence="4" id="KW-0547">Nucleotide-binding</keyword>
<dbReference type="GO" id="GO:0010389">
    <property type="term" value="P:regulation of G2/M transition of mitotic cell cycle"/>
    <property type="evidence" value="ECO:0007669"/>
    <property type="project" value="TreeGrafter"/>
</dbReference>
<comment type="caution">
    <text evidence="8">The sequence shown here is derived from an EMBL/GenBank/DDBJ whole genome shotgun (WGS) entry which is preliminary data.</text>
</comment>
<dbReference type="Proteomes" id="UP000238479">
    <property type="component" value="Chromosome 5"/>
</dbReference>
<dbReference type="EC" id="2.7.11.22" evidence="1"/>
<dbReference type="GO" id="GO:0005634">
    <property type="term" value="C:nucleus"/>
    <property type="evidence" value="ECO:0007669"/>
    <property type="project" value="TreeGrafter"/>
</dbReference>
<dbReference type="Pfam" id="PF00069">
    <property type="entry name" value="Pkinase"/>
    <property type="match status" value="1"/>
</dbReference>